<dbReference type="Gene3D" id="1.10.510.10">
    <property type="entry name" value="Transferase(Phosphotransferase) domain 1"/>
    <property type="match status" value="1"/>
</dbReference>
<dbReference type="SUPFAM" id="SSF56112">
    <property type="entry name" value="Protein kinase-like (PK-like)"/>
    <property type="match status" value="1"/>
</dbReference>
<keyword evidence="3 9" id="KW-0418">Kinase</keyword>
<dbReference type="InterPro" id="IPR000719">
    <property type="entry name" value="Prot_kinase_dom"/>
</dbReference>
<proteinExistence type="predicted"/>
<dbReference type="PANTHER" id="PTHR43289:SF34">
    <property type="entry name" value="SERINE_THREONINE-PROTEIN KINASE YBDM-RELATED"/>
    <property type="match status" value="1"/>
</dbReference>
<keyword evidence="9" id="KW-0723">Serine/threonine-protein kinase</keyword>
<feature type="transmembrane region" description="Helical" evidence="7">
    <location>
        <begin position="388"/>
        <end position="407"/>
    </location>
</feature>
<keyword evidence="7" id="KW-0472">Membrane</keyword>
<evidence type="ECO:0000256" key="4">
    <source>
        <dbReference type="ARBA" id="ARBA00022840"/>
    </source>
</evidence>
<dbReference type="PROSITE" id="PS00108">
    <property type="entry name" value="PROTEIN_KINASE_ST"/>
    <property type="match status" value="1"/>
</dbReference>
<dbReference type="InterPro" id="IPR008271">
    <property type="entry name" value="Ser/Thr_kinase_AS"/>
</dbReference>
<protein>
    <submittedName>
        <fullName evidence="9">Serine/threonine protein kinase</fullName>
    </submittedName>
</protein>
<reference evidence="10" key="1">
    <citation type="submission" date="2016-10" db="EMBL/GenBank/DDBJ databases">
        <authorList>
            <person name="Varghese N."/>
            <person name="Submissions S."/>
        </authorList>
    </citation>
    <scope>NUCLEOTIDE SEQUENCE [LARGE SCALE GENOMIC DNA]</scope>
    <source>
        <strain evidence="10">CGMCC 4.3147</strain>
    </source>
</reference>
<dbReference type="AlphaFoldDB" id="A0A1G9IC15"/>
<dbReference type="Gene3D" id="3.30.200.20">
    <property type="entry name" value="Phosphorylase Kinase, domain 1"/>
    <property type="match status" value="1"/>
</dbReference>
<dbReference type="PROSITE" id="PS50011">
    <property type="entry name" value="PROTEIN_KINASE_DOM"/>
    <property type="match status" value="1"/>
</dbReference>
<evidence type="ECO:0000259" key="8">
    <source>
        <dbReference type="PROSITE" id="PS50011"/>
    </source>
</evidence>
<gene>
    <name evidence="9" type="ORF">SAMN05216298_3155</name>
</gene>
<dbReference type="GO" id="GO:0004674">
    <property type="term" value="F:protein serine/threonine kinase activity"/>
    <property type="evidence" value="ECO:0007669"/>
    <property type="project" value="UniProtKB-KW"/>
</dbReference>
<keyword evidence="7" id="KW-1133">Transmembrane helix</keyword>
<dbReference type="InterPro" id="IPR017441">
    <property type="entry name" value="Protein_kinase_ATP_BS"/>
</dbReference>
<keyword evidence="1" id="KW-0808">Transferase</keyword>
<evidence type="ECO:0000313" key="10">
    <source>
        <dbReference type="Proteomes" id="UP000198662"/>
    </source>
</evidence>
<organism evidence="9 10">
    <name type="scientific">Glycomyces sambucus</name>
    <dbReference type="NCBI Taxonomy" id="380244"/>
    <lineage>
        <taxon>Bacteria</taxon>
        <taxon>Bacillati</taxon>
        <taxon>Actinomycetota</taxon>
        <taxon>Actinomycetes</taxon>
        <taxon>Glycomycetales</taxon>
        <taxon>Glycomycetaceae</taxon>
        <taxon>Glycomyces</taxon>
    </lineage>
</organism>
<evidence type="ECO:0000256" key="3">
    <source>
        <dbReference type="ARBA" id="ARBA00022777"/>
    </source>
</evidence>
<dbReference type="CDD" id="cd14014">
    <property type="entry name" value="STKc_PknB_like"/>
    <property type="match status" value="1"/>
</dbReference>
<evidence type="ECO:0000256" key="7">
    <source>
        <dbReference type="SAM" id="Phobius"/>
    </source>
</evidence>
<feature type="binding site" evidence="5">
    <location>
        <position position="43"/>
    </location>
    <ligand>
        <name>ATP</name>
        <dbReference type="ChEBI" id="CHEBI:30616"/>
    </ligand>
</feature>
<dbReference type="PANTHER" id="PTHR43289">
    <property type="entry name" value="MITOGEN-ACTIVATED PROTEIN KINASE KINASE KINASE 20-RELATED"/>
    <property type="match status" value="1"/>
</dbReference>
<dbReference type="OrthoDB" id="9762169at2"/>
<keyword evidence="4 5" id="KW-0067">ATP-binding</keyword>
<sequence length="494" mass="52135">MRPLPPTERHQFGGFRVIAELGQGAMGRVFLGYGPDGRWAAVKVIHGMHVADAGFRARFREEVAASQQVSGGYTAAVLDADSESPTPWMASEFLLGPTLREATEKTGGLPEEALVRLAAGLATALAEIHRAGIVHRDLKPGNVILTGDGPRVIDFGIARALARTGTDLTRTGGVIGTPEFMSPEQVESRPLTPASDMFALGSVLAAAASGASPFAAPATFHVLTGIVRAEPDLSGLPGRLRALVAPCLAADPRDRPTPAGLLELIGRLEPTANPWPDPVVALAHSQRRQLTELLTRTPAHATRLDDGPTLVVDPDRPTWAETPSPSATRPPEQRRRAPIPQGPHRTGPEAPPRTVRRARRLAWWCLPGFVCVLAAGVLSLGAPGSPKAVIAVNIVLAAASIATVMVGNRWLLQRRTAGVGLIAAATAVAALQAMTIPLQASLTGADFPLDSNDPVETLLSLLLYFYASAATIVAIAGFVYVMLPATRNWCRTHP</sequence>
<evidence type="ECO:0000256" key="6">
    <source>
        <dbReference type="SAM" id="MobiDB-lite"/>
    </source>
</evidence>
<feature type="transmembrane region" description="Helical" evidence="7">
    <location>
        <begin position="458"/>
        <end position="483"/>
    </location>
</feature>
<accession>A0A1G9IC15</accession>
<dbReference type="PROSITE" id="PS00107">
    <property type="entry name" value="PROTEIN_KINASE_ATP"/>
    <property type="match status" value="1"/>
</dbReference>
<keyword evidence="2 5" id="KW-0547">Nucleotide-binding</keyword>
<dbReference type="EMBL" id="FNGF01000004">
    <property type="protein sequence ID" value="SDL22751.1"/>
    <property type="molecule type" value="Genomic_DNA"/>
</dbReference>
<keyword evidence="10" id="KW-1185">Reference proteome</keyword>
<dbReference type="Pfam" id="PF00069">
    <property type="entry name" value="Pkinase"/>
    <property type="match status" value="1"/>
</dbReference>
<evidence type="ECO:0000256" key="5">
    <source>
        <dbReference type="PROSITE-ProRule" id="PRU10141"/>
    </source>
</evidence>
<feature type="domain" description="Protein kinase" evidence="8">
    <location>
        <begin position="15"/>
        <end position="276"/>
    </location>
</feature>
<dbReference type="Proteomes" id="UP000198662">
    <property type="component" value="Unassembled WGS sequence"/>
</dbReference>
<dbReference type="SMART" id="SM00220">
    <property type="entry name" value="S_TKc"/>
    <property type="match status" value="1"/>
</dbReference>
<dbReference type="InterPro" id="IPR011009">
    <property type="entry name" value="Kinase-like_dom_sf"/>
</dbReference>
<name>A0A1G9IC15_9ACTN</name>
<feature type="transmembrane region" description="Helical" evidence="7">
    <location>
        <begin position="419"/>
        <end position="438"/>
    </location>
</feature>
<dbReference type="RefSeq" id="WP_091050821.1">
    <property type="nucleotide sequence ID" value="NZ_FNGF01000004.1"/>
</dbReference>
<feature type="region of interest" description="Disordered" evidence="6">
    <location>
        <begin position="294"/>
        <end position="353"/>
    </location>
</feature>
<dbReference type="STRING" id="380244.SAMN05216298_3155"/>
<evidence type="ECO:0000256" key="2">
    <source>
        <dbReference type="ARBA" id="ARBA00022741"/>
    </source>
</evidence>
<evidence type="ECO:0000313" key="9">
    <source>
        <dbReference type="EMBL" id="SDL22751.1"/>
    </source>
</evidence>
<dbReference type="GO" id="GO:0005524">
    <property type="term" value="F:ATP binding"/>
    <property type="evidence" value="ECO:0007669"/>
    <property type="project" value="UniProtKB-UniRule"/>
</dbReference>
<evidence type="ECO:0000256" key="1">
    <source>
        <dbReference type="ARBA" id="ARBA00022679"/>
    </source>
</evidence>
<keyword evidence="7" id="KW-0812">Transmembrane</keyword>
<feature type="transmembrane region" description="Helical" evidence="7">
    <location>
        <begin position="361"/>
        <end position="382"/>
    </location>
</feature>